<name>A0A8J3AKK8_9BIFI</name>
<evidence type="ECO:0000313" key="1">
    <source>
        <dbReference type="EMBL" id="GGI15278.1"/>
    </source>
</evidence>
<dbReference type="AlphaFoldDB" id="A0A8J3AKK8"/>
<dbReference type="Proteomes" id="UP000619536">
    <property type="component" value="Unassembled WGS sequence"/>
</dbReference>
<dbReference type="EMBL" id="BMDH01000006">
    <property type="protein sequence ID" value="GGI15278.1"/>
    <property type="molecule type" value="Genomic_DNA"/>
</dbReference>
<dbReference type="RefSeq" id="WP_188355681.1">
    <property type="nucleotide sequence ID" value="NZ_BMDH01000006.1"/>
</dbReference>
<protein>
    <submittedName>
        <fullName evidence="1">Uncharacterized protein</fullName>
    </submittedName>
</protein>
<evidence type="ECO:0000313" key="2">
    <source>
        <dbReference type="Proteomes" id="UP000619536"/>
    </source>
</evidence>
<organism evidence="1 2">
    <name type="scientific">Galliscardovia ingluviei</name>
    <dbReference type="NCBI Taxonomy" id="1769422"/>
    <lineage>
        <taxon>Bacteria</taxon>
        <taxon>Bacillati</taxon>
        <taxon>Actinomycetota</taxon>
        <taxon>Actinomycetes</taxon>
        <taxon>Bifidobacteriales</taxon>
        <taxon>Bifidobacteriaceae</taxon>
        <taxon>Galliscardovia</taxon>
    </lineage>
</organism>
<proteinExistence type="predicted"/>
<comment type="caution">
    <text evidence="1">The sequence shown here is derived from an EMBL/GenBank/DDBJ whole genome shotgun (WGS) entry which is preliminary data.</text>
</comment>
<keyword evidence="2" id="KW-1185">Reference proteome</keyword>
<reference evidence="1" key="1">
    <citation type="journal article" date="2014" name="Int. J. Syst. Evol. Microbiol.">
        <title>Complete genome sequence of Corynebacterium casei LMG S-19264T (=DSM 44701T), isolated from a smear-ripened cheese.</title>
        <authorList>
            <consortium name="US DOE Joint Genome Institute (JGI-PGF)"/>
            <person name="Walter F."/>
            <person name="Albersmeier A."/>
            <person name="Kalinowski J."/>
            <person name="Ruckert C."/>
        </authorList>
    </citation>
    <scope>NUCLEOTIDE SEQUENCE</scope>
    <source>
        <strain evidence="1">CCM 8606</strain>
    </source>
</reference>
<gene>
    <name evidence="1" type="ORF">GCM10007377_15100</name>
</gene>
<reference evidence="1" key="2">
    <citation type="submission" date="2020-09" db="EMBL/GenBank/DDBJ databases">
        <authorList>
            <person name="Sun Q."/>
            <person name="Sedlacek I."/>
        </authorList>
    </citation>
    <scope>NUCLEOTIDE SEQUENCE</scope>
    <source>
        <strain evidence="1">CCM 8606</strain>
    </source>
</reference>
<accession>A0A8J3AKK8</accession>
<sequence>MMKFTQYVVQRTNKRYIRATQYEITPAPGFTLNYNNRNDLQSVNLTAPTYIDMYAQHAQHHGGKLLLPVASVASVSRMEAVQRFLRLVVDADTGMYTFLDARIDLMGQQYSPGLSFNGYTTVPTLYYGEKKLWFALSDIHTGEADNLDEFQYYTVAGAQPLAEALKYTSTSLIYATRVEA</sequence>